<dbReference type="Gene3D" id="1.20.1720.10">
    <property type="entry name" value="Multidrug resistance protein D"/>
    <property type="match status" value="1"/>
</dbReference>
<feature type="transmembrane region" description="Helical" evidence="8">
    <location>
        <begin position="444"/>
        <end position="463"/>
    </location>
</feature>
<gene>
    <name evidence="10" type="ORF">BL253_23290</name>
</gene>
<keyword evidence="5 8" id="KW-1133">Transmembrane helix</keyword>
<proteinExistence type="predicted"/>
<feature type="transmembrane region" description="Helical" evidence="8">
    <location>
        <begin position="352"/>
        <end position="374"/>
    </location>
</feature>
<dbReference type="PROSITE" id="PS50850">
    <property type="entry name" value="MFS"/>
    <property type="match status" value="1"/>
</dbReference>
<evidence type="ECO:0000256" key="6">
    <source>
        <dbReference type="ARBA" id="ARBA00023136"/>
    </source>
</evidence>
<dbReference type="PANTHER" id="PTHR23501">
    <property type="entry name" value="MAJOR FACILITATOR SUPERFAMILY"/>
    <property type="match status" value="1"/>
</dbReference>
<feature type="transmembrane region" description="Helical" evidence="8">
    <location>
        <begin position="225"/>
        <end position="244"/>
    </location>
</feature>
<evidence type="ECO:0000256" key="4">
    <source>
        <dbReference type="ARBA" id="ARBA00022692"/>
    </source>
</evidence>
<protein>
    <recommendedName>
        <fullName evidence="9">Major facilitator superfamily (MFS) profile domain-containing protein</fullName>
    </recommendedName>
</protein>
<dbReference type="GO" id="GO:0005886">
    <property type="term" value="C:plasma membrane"/>
    <property type="evidence" value="ECO:0007669"/>
    <property type="project" value="UniProtKB-SubCell"/>
</dbReference>
<feature type="transmembrane region" description="Helical" evidence="8">
    <location>
        <begin position="394"/>
        <end position="412"/>
    </location>
</feature>
<organism evidence="10 11">
    <name type="scientific">Pseudofrankia asymbiotica</name>
    <dbReference type="NCBI Taxonomy" id="1834516"/>
    <lineage>
        <taxon>Bacteria</taxon>
        <taxon>Bacillati</taxon>
        <taxon>Actinomycetota</taxon>
        <taxon>Actinomycetes</taxon>
        <taxon>Frankiales</taxon>
        <taxon>Frankiaceae</taxon>
        <taxon>Pseudofrankia</taxon>
    </lineage>
</organism>
<dbReference type="InterPro" id="IPR020846">
    <property type="entry name" value="MFS_dom"/>
</dbReference>
<feature type="transmembrane region" description="Helical" evidence="8">
    <location>
        <begin position="265"/>
        <end position="286"/>
    </location>
</feature>
<evidence type="ECO:0000313" key="11">
    <source>
        <dbReference type="Proteomes" id="UP000188929"/>
    </source>
</evidence>
<evidence type="ECO:0000313" key="10">
    <source>
        <dbReference type="EMBL" id="ONH26977.1"/>
    </source>
</evidence>
<dbReference type="AlphaFoldDB" id="A0A1V2I659"/>
<dbReference type="EMBL" id="MOMC01000048">
    <property type="protein sequence ID" value="ONH26977.1"/>
    <property type="molecule type" value="Genomic_DNA"/>
</dbReference>
<dbReference type="Proteomes" id="UP000188929">
    <property type="component" value="Unassembled WGS sequence"/>
</dbReference>
<feature type="transmembrane region" description="Helical" evidence="8">
    <location>
        <begin position="198"/>
        <end position="219"/>
    </location>
</feature>
<feature type="transmembrane region" description="Helical" evidence="8">
    <location>
        <begin position="45"/>
        <end position="65"/>
    </location>
</feature>
<evidence type="ECO:0000256" key="8">
    <source>
        <dbReference type="SAM" id="Phobius"/>
    </source>
</evidence>
<keyword evidence="3" id="KW-1003">Cell membrane</keyword>
<dbReference type="SUPFAM" id="SSF103473">
    <property type="entry name" value="MFS general substrate transporter"/>
    <property type="match status" value="1"/>
</dbReference>
<evidence type="ECO:0000259" key="9">
    <source>
        <dbReference type="PROSITE" id="PS50850"/>
    </source>
</evidence>
<name>A0A1V2I659_9ACTN</name>
<dbReference type="GO" id="GO:0022857">
    <property type="term" value="F:transmembrane transporter activity"/>
    <property type="evidence" value="ECO:0007669"/>
    <property type="project" value="InterPro"/>
</dbReference>
<feature type="transmembrane region" description="Helical" evidence="8">
    <location>
        <begin position="160"/>
        <end position="178"/>
    </location>
</feature>
<dbReference type="InterPro" id="IPR011701">
    <property type="entry name" value="MFS"/>
</dbReference>
<feature type="transmembrane region" description="Helical" evidence="8">
    <location>
        <begin position="99"/>
        <end position="120"/>
    </location>
</feature>
<feature type="transmembrane region" description="Helical" evidence="8">
    <location>
        <begin position="327"/>
        <end position="346"/>
    </location>
</feature>
<feature type="compositionally biased region" description="Polar residues" evidence="7">
    <location>
        <begin position="469"/>
        <end position="486"/>
    </location>
</feature>
<evidence type="ECO:0000256" key="1">
    <source>
        <dbReference type="ARBA" id="ARBA00004651"/>
    </source>
</evidence>
<feature type="transmembrane region" description="Helical" evidence="8">
    <location>
        <begin position="298"/>
        <end position="315"/>
    </location>
</feature>
<dbReference type="Pfam" id="PF07690">
    <property type="entry name" value="MFS_1"/>
    <property type="match status" value="1"/>
</dbReference>
<evidence type="ECO:0000256" key="7">
    <source>
        <dbReference type="SAM" id="MobiDB-lite"/>
    </source>
</evidence>
<evidence type="ECO:0000256" key="2">
    <source>
        <dbReference type="ARBA" id="ARBA00022448"/>
    </source>
</evidence>
<dbReference type="PANTHER" id="PTHR23501:SF1">
    <property type="entry name" value="TRANSPORT PROTEIN HSRA-RELATED"/>
    <property type="match status" value="1"/>
</dbReference>
<comment type="caution">
    <text evidence="10">The sequence shown here is derived from an EMBL/GenBank/DDBJ whole genome shotgun (WGS) entry which is preliminary data.</text>
</comment>
<reference evidence="11" key="1">
    <citation type="submission" date="2016-10" db="EMBL/GenBank/DDBJ databases">
        <title>Frankia sp. NRRL B-16386 Genome sequencing.</title>
        <authorList>
            <person name="Ghodhbane-Gtari F."/>
            <person name="Swanson E."/>
            <person name="Gueddou A."/>
            <person name="Hezbri K."/>
            <person name="Ktari K."/>
            <person name="Nouioui I."/>
            <person name="Morris K."/>
            <person name="Simpson S."/>
            <person name="Abebe-Akele F."/>
            <person name="Thomas K."/>
            <person name="Gtari M."/>
            <person name="Tisa L.S."/>
        </authorList>
    </citation>
    <scope>NUCLEOTIDE SEQUENCE [LARGE SCALE GENOMIC DNA]</scope>
    <source>
        <strain evidence="11">NRRL B-16386</strain>
    </source>
</reference>
<evidence type="ECO:0000256" key="5">
    <source>
        <dbReference type="ARBA" id="ARBA00022989"/>
    </source>
</evidence>
<dbReference type="Gene3D" id="1.20.1250.20">
    <property type="entry name" value="MFS general substrate transporter like domains"/>
    <property type="match status" value="1"/>
</dbReference>
<feature type="transmembrane region" description="Helical" evidence="8">
    <location>
        <begin position="74"/>
        <end position="93"/>
    </location>
</feature>
<feature type="region of interest" description="Disordered" evidence="7">
    <location>
        <begin position="466"/>
        <end position="486"/>
    </location>
</feature>
<feature type="domain" description="Major facilitator superfamily (MFS) profile" evidence="9">
    <location>
        <begin position="8"/>
        <end position="468"/>
    </location>
</feature>
<keyword evidence="2" id="KW-0813">Transport</keyword>
<keyword evidence="6 8" id="KW-0472">Membrane</keyword>
<dbReference type="STRING" id="1834516.BL253_23290"/>
<sequence>MDRDLLLLMGVLLVGAAAALLDTTIVIVAIDDLAAAFGTSVATAQWATTGYLLAMAAAIPMMGWLTDRWGASRVWLTTLWLFLLGSVLCAAAWSIESLIVFRVVQGLGGGLVLPLVQAILARAAGPRRIGRAMGLIGIPGQLAPILGPVLGGVILDSLGWRWIFLVNVPVCLAALLLASRHLRAAERRDGARLDLPGALLLVPAVVAILAGLSATSGWGTAPARPIVLLTGGAVLLAGFALHALRAGDRALIDLRLLRHRSFSAATALMFLSGACLYGPMLLLPLFYQQARGLTATEAGLLLAPQGLGMMASLWASGRSVDQAGPRVVAVAGVFLAGAGVAVFVVAAAAPVLVLSAGLVALGAGLGAIGVAVWATSYRDVDPAAIPRATSLLNVVQRIGASFGTVVIALILHHRLGAAGAAGAAGAVDTATDHSAVARAFAHTFAWALGFVAATLPVVLLLPLKPPRPQTSSDTPNPASRSMTCEP</sequence>
<comment type="subcellular location">
    <subcellularLocation>
        <location evidence="1">Cell membrane</location>
        <topology evidence="1">Multi-pass membrane protein</topology>
    </subcellularLocation>
</comment>
<accession>A0A1V2I659</accession>
<feature type="transmembrane region" description="Helical" evidence="8">
    <location>
        <begin position="132"/>
        <end position="154"/>
    </location>
</feature>
<dbReference type="NCBIfam" id="TIGR00711">
    <property type="entry name" value="efflux_EmrB"/>
    <property type="match status" value="1"/>
</dbReference>
<dbReference type="InterPro" id="IPR004638">
    <property type="entry name" value="EmrB-like"/>
</dbReference>
<keyword evidence="4 8" id="KW-0812">Transmembrane</keyword>
<keyword evidence="11" id="KW-1185">Reference proteome</keyword>
<dbReference type="PRINTS" id="PR01036">
    <property type="entry name" value="TCRTETB"/>
</dbReference>
<dbReference type="InterPro" id="IPR036259">
    <property type="entry name" value="MFS_trans_sf"/>
</dbReference>
<evidence type="ECO:0000256" key="3">
    <source>
        <dbReference type="ARBA" id="ARBA00022475"/>
    </source>
</evidence>